<proteinExistence type="predicted"/>
<reference evidence="1" key="1">
    <citation type="submission" date="2002-04" db="EMBL/GenBank/DDBJ databases">
        <title>Oryza sativa nipponbare(GA3) genomic DNA, chromosome 7, BAC clone:OSJNBa0018O23.</title>
        <authorList>
            <person name="Sasaki T."/>
            <person name="Matsumoto T."/>
            <person name="Katayose Y."/>
        </authorList>
    </citation>
    <scope>NUCLEOTIDE SEQUENCE</scope>
</reference>
<evidence type="ECO:0000313" key="3">
    <source>
        <dbReference type="Proteomes" id="UP000000763"/>
    </source>
</evidence>
<sequence length="224" mass="25759">MDISRTNEGYTSCGPVVEMSLHRAGVLLLGAQSCLPVPEVPAVGGIGSVLLSMARMGWKLCHVFRLYTVVVTYVISDHWSVTTRFIRHREALINEEKKVEIYRSISRKSVGDLQLHEKAQKSNLTITNGPKMYITDLEAHIVVYWRKLRARRASKGSADPLVRLTHKLAQLASSFTDSYLPTTQGRYDRFPHYYRLQEDRWHEEKKDAPWMPWRISTLSSHLHL</sequence>
<evidence type="ECO:0000313" key="2">
    <source>
        <dbReference type="EMBL" id="BAD31254.1"/>
    </source>
</evidence>
<organism evidence="1 3">
    <name type="scientific">Oryza sativa subsp. japonica</name>
    <name type="common">Rice</name>
    <dbReference type="NCBI Taxonomy" id="39947"/>
    <lineage>
        <taxon>Eukaryota</taxon>
        <taxon>Viridiplantae</taxon>
        <taxon>Streptophyta</taxon>
        <taxon>Embryophyta</taxon>
        <taxon>Tracheophyta</taxon>
        <taxon>Spermatophyta</taxon>
        <taxon>Magnoliopsida</taxon>
        <taxon>Liliopsida</taxon>
        <taxon>Poales</taxon>
        <taxon>Poaceae</taxon>
        <taxon>BOP clade</taxon>
        <taxon>Oryzoideae</taxon>
        <taxon>Oryzeae</taxon>
        <taxon>Oryzinae</taxon>
        <taxon>Oryza</taxon>
        <taxon>Oryza sativa</taxon>
    </lineage>
</organism>
<evidence type="ECO:0000313" key="1">
    <source>
        <dbReference type="EMBL" id="BAC83696.1"/>
    </source>
</evidence>
<dbReference type="EMBL" id="AP005100">
    <property type="protein sequence ID" value="BAC83696.1"/>
    <property type="molecule type" value="Genomic_DNA"/>
</dbReference>
<dbReference type="Proteomes" id="UP000000763">
    <property type="component" value="Chromosome 7"/>
</dbReference>
<protein>
    <submittedName>
        <fullName evidence="1">Uncharacterized protein</fullName>
    </submittedName>
</protein>
<accession>Q6Z5T4</accession>
<dbReference type="PROSITE" id="PS51257">
    <property type="entry name" value="PROKAR_LIPOPROTEIN"/>
    <property type="match status" value="1"/>
</dbReference>
<reference evidence="2" key="2">
    <citation type="submission" date="2002-05" db="EMBL/GenBank/DDBJ databases">
        <title>Oryza sativa nipponbare(GA3) genomic DNA, chromosome 7, PAC clone:P0557D09.</title>
        <authorList>
            <person name="Sasaki T."/>
            <person name="Matsumoto T."/>
            <person name="Katayose Y."/>
        </authorList>
    </citation>
    <scope>NUCLEOTIDE SEQUENCE</scope>
</reference>
<reference evidence="3" key="4">
    <citation type="journal article" date="2008" name="Nucleic Acids Res.">
        <title>The rice annotation project database (RAP-DB): 2008 update.</title>
        <authorList>
            <consortium name="The rice annotation project (RAP)"/>
        </authorList>
    </citation>
    <scope>GENOME REANNOTATION</scope>
    <source>
        <strain evidence="3">cv. Nipponbare</strain>
    </source>
</reference>
<dbReference type="AlphaFoldDB" id="Q6Z5T4"/>
<dbReference type="EMBL" id="AP005260">
    <property type="protein sequence ID" value="BAD31254.1"/>
    <property type="molecule type" value="Genomic_DNA"/>
</dbReference>
<gene>
    <name evidence="1" type="ORF">OSJNBa0018O23.3</name>
    <name evidence="2" type="ORF">P0557D09.39</name>
</gene>
<name>Q6Z5T4_ORYSJ</name>
<reference evidence="3" key="3">
    <citation type="journal article" date="2005" name="Nature">
        <title>The map-based sequence of the rice genome.</title>
        <authorList>
            <consortium name="International rice genome sequencing project (IRGSP)"/>
            <person name="Matsumoto T."/>
            <person name="Wu J."/>
            <person name="Kanamori H."/>
            <person name="Katayose Y."/>
            <person name="Fujisawa M."/>
            <person name="Namiki N."/>
            <person name="Mizuno H."/>
            <person name="Yamamoto K."/>
            <person name="Antonio B.A."/>
            <person name="Baba T."/>
            <person name="Sakata K."/>
            <person name="Nagamura Y."/>
            <person name="Aoki H."/>
            <person name="Arikawa K."/>
            <person name="Arita K."/>
            <person name="Bito T."/>
            <person name="Chiden Y."/>
            <person name="Fujitsuka N."/>
            <person name="Fukunaka R."/>
            <person name="Hamada M."/>
            <person name="Harada C."/>
            <person name="Hayashi A."/>
            <person name="Hijishita S."/>
            <person name="Honda M."/>
            <person name="Hosokawa S."/>
            <person name="Ichikawa Y."/>
            <person name="Idonuma A."/>
            <person name="Iijima M."/>
            <person name="Ikeda M."/>
            <person name="Ikeno M."/>
            <person name="Ito K."/>
            <person name="Ito S."/>
            <person name="Ito T."/>
            <person name="Ito Y."/>
            <person name="Ito Y."/>
            <person name="Iwabuchi A."/>
            <person name="Kamiya K."/>
            <person name="Karasawa W."/>
            <person name="Kurita K."/>
            <person name="Katagiri S."/>
            <person name="Kikuta A."/>
            <person name="Kobayashi H."/>
            <person name="Kobayashi N."/>
            <person name="Machita K."/>
            <person name="Maehara T."/>
            <person name="Masukawa M."/>
            <person name="Mizubayashi T."/>
            <person name="Mukai Y."/>
            <person name="Nagasaki H."/>
            <person name="Nagata Y."/>
            <person name="Naito S."/>
            <person name="Nakashima M."/>
            <person name="Nakama Y."/>
            <person name="Nakamichi Y."/>
            <person name="Nakamura M."/>
            <person name="Meguro A."/>
            <person name="Negishi M."/>
            <person name="Ohta I."/>
            <person name="Ohta T."/>
            <person name="Okamoto M."/>
            <person name="Ono N."/>
            <person name="Saji S."/>
            <person name="Sakaguchi M."/>
            <person name="Sakai K."/>
            <person name="Shibata M."/>
            <person name="Shimokawa T."/>
            <person name="Song J."/>
            <person name="Takazaki Y."/>
            <person name="Terasawa K."/>
            <person name="Tsugane M."/>
            <person name="Tsuji K."/>
            <person name="Ueda S."/>
            <person name="Waki K."/>
            <person name="Yamagata H."/>
            <person name="Yamamoto M."/>
            <person name="Yamamoto S."/>
            <person name="Yamane H."/>
            <person name="Yoshiki S."/>
            <person name="Yoshihara R."/>
            <person name="Yukawa K."/>
            <person name="Zhong H."/>
            <person name="Yano M."/>
            <person name="Yuan Q."/>
            <person name="Ouyang S."/>
            <person name="Liu J."/>
            <person name="Jones K.M."/>
            <person name="Gansberger K."/>
            <person name="Moffat K."/>
            <person name="Hill J."/>
            <person name="Bera J."/>
            <person name="Fadrosh D."/>
            <person name="Jin S."/>
            <person name="Johri S."/>
            <person name="Kim M."/>
            <person name="Overton L."/>
            <person name="Reardon M."/>
            <person name="Tsitrin T."/>
            <person name="Vuong H."/>
            <person name="Weaver B."/>
            <person name="Ciecko A."/>
            <person name="Tallon L."/>
            <person name="Jackson J."/>
            <person name="Pai G."/>
            <person name="Aken S.V."/>
            <person name="Utterback T."/>
            <person name="Reidmuller S."/>
            <person name="Feldblyum T."/>
            <person name="Hsiao J."/>
            <person name="Zismann V."/>
            <person name="Iobst S."/>
            <person name="de Vazeille A.R."/>
            <person name="Buell C.R."/>
            <person name="Ying K."/>
            <person name="Li Y."/>
            <person name="Lu T."/>
            <person name="Huang Y."/>
            <person name="Zhao Q."/>
            <person name="Feng Q."/>
            <person name="Zhang L."/>
            <person name="Zhu J."/>
            <person name="Weng Q."/>
            <person name="Mu J."/>
            <person name="Lu Y."/>
            <person name="Fan D."/>
            <person name="Liu Y."/>
            <person name="Guan J."/>
            <person name="Zhang Y."/>
            <person name="Yu S."/>
            <person name="Liu X."/>
            <person name="Zhang Y."/>
            <person name="Hong G."/>
            <person name="Han B."/>
            <person name="Choisne N."/>
            <person name="Demange N."/>
            <person name="Orjeda G."/>
            <person name="Samain S."/>
            <person name="Cattolico L."/>
            <person name="Pelletier E."/>
            <person name="Couloux A."/>
            <person name="Segurens B."/>
            <person name="Wincker P."/>
            <person name="D'Hont A."/>
            <person name="Scarpelli C."/>
            <person name="Weissenbach J."/>
            <person name="Salanoubat M."/>
            <person name="Quetier F."/>
            <person name="Yu Y."/>
            <person name="Kim H.R."/>
            <person name="Rambo T."/>
            <person name="Currie J."/>
            <person name="Collura K."/>
            <person name="Luo M."/>
            <person name="Yang T."/>
            <person name="Ammiraju J.S.S."/>
            <person name="Engler F."/>
            <person name="Soderlund C."/>
            <person name="Wing R.A."/>
            <person name="Palmer L.E."/>
            <person name="de la Bastide M."/>
            <person name="Spiegel L."/>
            <person name="Nascimento L."/>
            <person name="Zutavern T."/>
            <person name="O'Shaughnessy A."/>
            <person name="Dike S."/>
            <person name="Dedhia N."/>
            <person name="Preston R."/>
            <person name="Balija V."/>
            <person name="McCombie W.R."/>
            <person name="Chow T."/>
            <person name="Chen H."/>
            <person name="Chung M."/>
            <person name="Chen C."/>
            <person name="Shaw J."/>
            <person name="Wu H."/>
            <person name="Hsiao K."/>
            <person name="Chao Y."/>
            <person name="Chu M."/>
            <person name="Cheng C."/>
            <person name="Hour A."/>
            <person name="Lee P."/>
            <person name="Lin S."/>
            <person name="Lin Y."/>
            <person name="Liou J."/>
            <person name="Liu S."/>
            <person name="Hsing Y."/>
            <person name="Raghuvanshi S."/>
            <person name="Mohanty A."/>
            <person name="Bharti A.K."/>
            <person name="Gaur A."/>
            <person name="Gupta V."/>
            <person name="Kumar D."/>
            <person name="Ravi V."/>
            <person name="Vij S."/>
            <person name="Kapur A."/>
            <person name="Khurana P."/>
            <person name="Khurana P."/>
            <person name="Khurana J.P."/>
            <person name="Tyagi A.K."/>
            <person name="Gaikwad K."/>
            <person name="Singh A."/>
            <person name="Dalal V."/>
            <person name="Srivastava S."/>
            <person name="Dixit A."/>
            <person name="Pal A.K."/>
            <person name="Ghazi I.A."/>
            <person name="Yadav M."/>
            <person name="Pandit A."/>
            <person name="Bhargava A."/>
            <person name="Sureshbabu K."/>
            <person name="Batra K."/>
            <person name="Sharma T.R."/>
            <person name="Mohapatra T."/>
            <person name="Singh N.K."/>
            <person name="Messing J."/>
            <person name="Nelson A.B."/>
            <person name="Fuks G."/>
            <person name="Kavchok S."/>
            <person name="Keizer G."/>
            <person name="Linton E."/>
            <person name="Llaca V."/>
            <person name="Song R."/>
            <person name="Tanyolac B."/>
            <person name="Young S."/>
            <person name="Ho-Il K."/>
            <person name="Hahn J.H."/>
            <person name="Sangsakoo G."/>
            <person name="Vanavichit A."/>
            <person name="de Mattos Luiz.A.T."/>
            <person name="Zimmer P.D."/>
            <person name="Malone G."/>
            <person name="Dellagostin O."/>
            <person name="de Oliveira A.C."/>
            <person name="Bevan M."/>
            <person name="Bancroft I."/>
            <person name="Minx P."/>
            <person name="Cordum H."/>
            <person name="Wilson R."/>
            <person name="Cheng Z."/>
            <person name="Jin W."/>
            <person name="Jiang J."/>
            <person name="Leong S.A."/>
            <person name="Iwama H."/>
            <person name="Gojobori T."/>
            <person name="Itoh T."/>
            <person name="Niimura Y."/>
            <person name="Fujii Y."/>
            <person name="Habara T."/>
            <person name="Sakai H."/>
            <person name="Sato Y."/>
            <person name="Wilson G."/>
            <person name="Kumar K."/>
            <person name="McCouch S."/>
            <person name="Juretic N."/>
            <person name="Hoen D."/>
            <person name="Wright S."/>
            <person name="Bruskiewich R."/>
            <person name="Bureau T."/>
            <person name="Miyao A."/>
            <person name="Hirochika H."/>
            <person name="Nishikawa T."/>
            <person name="Kadowaki K."/>
            <person name="Sugiura M."/>
            <person name="Burr B."/>
            <person name="Sasaki T."/>
        </authorList>
    </citation>
    <scope>NUCLEOTIDE SEQUENCE [LARGE SCALE GENOMIC DNA]</scope>
    <source>
        <strain evidence="3">cv. Nipponbare</strain>
    </source>
</reference>